<sequence>MGRLLSRYSIAKNLSLVTRFGVLALSFLIWSPCGGQTELEETFEATSDVKESPELFERLEELRANPLDLNRATHEELIEIPWITPTMAKNIVEYRKKETLFKDVSELSHVKGFSALVIEKVLPYLSVRKVRTPITRRYQVRSRVADEHPKEDLHLGSSRRIYNRAIVDISEKISISALAEKDPYEEKFLDFFSFCGQVKDLGPFASSVFGDYSLDFGEGLVFSPSRFIIKGSGITKGSERGLVPNRSTVEAGLLRGGATTFRFKNFVIHGFVSDAKLDASITEEGLVRSIYNDGLHRTENEVGKIDRLRETIFGGRARFSTSWLRLGMSGYSGRYEPAIAERTTNYYTFSGQSFGVVGADFEVGLGFTEFFGEFAKSVSLGEGYVVGLSYKEKRVNAGLLLRHYDEDFYSPHSAGFSDSDDDNEEGGYLEVGYKLGKRTKISGYMDLFRKLGPSYGSVYSSSGRDFRLQIEHKVHKRPTCTGRVYQPRTDKSAYGEEAFFKDRRGFRLQGEFKASKKATLIARFETVRAHLEEESTVDAGSLLYWEVVLKPVATVSLKGRVSVFDTDSWDARLYQYESDLPGVMRNVVVNGSGAMGYGLVGFRPVNWLKVTGKASWKRKDGEEEWNVAGQTDIKFQMPKQ</sequence>
<evidence type="ECO:0000313" key="1">
    <source>
        <dbReference type="EMBL" id="TET81868.1"/>
    </source>
</evidence>
<protein>
    <submittedName>
        <fullName evidence="1">Helix-hairpin-helix domain-containing protein</fullName>
    </submittedName>
</protein>
<dbReference type="PANTHER" id="PTHR21180:SF32">
    <property type="entry name" value="ENDONUCLEASE_EXONUCLEASE_PHOSPHATASE FAMILY DOMAIN-CONTAINING PROTEIN 1"/>
    <property type="match status" value="1"/>
</dbReference>
<gene>
    <name evidence="1" type="ORF">E3J38_03145</name>
</gene>
<reference evidence="1 2" key="1">
    <citation type="submission" date="2019-03" db="EMBL/GenBank/DDBJ databases">
        <title>Metabolic potential of uncultured bacteria and archaea associated with petroleum seepage in deep-sea sediments.</title>
        <authorList>
            <person name="Dong X."/>
            <person name="Hubert C."/>
        </authorList>
    </citation>
    <scope>NUCLEOTIDE SEQUENCE [LARGE SCALE GENOMIC DNA]</scope>
    <source>
        <strain evidence="1">E29_bin36</strain>
    </source>
</reference>
<dbReference type="Pfam" id="PF12836">
    <property type="entry name" value="HHH_3"/>
    <property type="match status" value="1"/>
</dbReference>
<dbReference type="EMBL" id="SOIP01000197">
    <property type="protein sequence ID" value="TET81868.1"/>
    <property type="molecule type" value="Genomic_DNA"/>
</dbReference>
<dbReference type="Proteomes" id="UP000315534">
    <property type="component" value="Unassembled WGS sequence"/>
</dbReference>
<dbReference type="InterPro" id="IPR051675">
    <property type="entry name" value="Endo/Exo/Phosphatase_dom_1"/>
</dbReference>
<comment type="caution">
    <text evidence="1">The sequence shown here is derived from an EMBL/GenBank/DDBJ whole genome shotgun (WGS) entry which is preliminary data.</text>
</comment>
<accession>A0A523XRE0</accession>
<evidence type="ECO:0000313" key="2">
    <source>
        <dbReference type="Proteomes" id="UP000315534"/>
    </source>
</evidence>
<dbReference type="AlphaFoldDB" id="A0A523XRE0"/>
<dbReference type="InterPro" id="IPR010994">
    <property type="entry name" value="RuvA_2-like"/>
</dbReference>
<organism evidence="1 2">
    <name type="scientific">candidate division TA06 bacterium</name>
    <dbReference type="NCBI Taxonomy" id="2250710"/>
    <lineage>
        <taxon>Bacteria</taxon>
        <taxon>Bacteria division TA06</taxon>
    </lineage>
</organism>
<proteinExistence type="predicted"/>
<dbReference type="Gene3D" id="1.10.150.320">
    <property type="entry name" value="Photosystem II 12 kDa extrinsic protein"/>
    <property type="match status" value="1"/>
</dbReference>
<dbReference type="PANTHER" id="PTHR21180">
    <property type="entry name" value="ENDONUCLEASE/EXONUCLEASE/PHOSPHATASE FAMILY DOMAIN-CONTAINING PROTEIN 1"/>
    <property type="match status" value="1"/>
</dbReference>
<name>A0A523XRE0_UNCT6</name>
<dbReference type="SUPFAM" id="SSF47781">
    <property type="entry name" value="RuvA domain 2-like"/>
    <property type="match status" value="1"/>
</dbReference>